<dbReference type="Proteomes" id="UP000784294">
    <property type="component" value="Unassembled WGS sequence"/>
</dbReference>
<reference evidence="1" key="1">
    <citation type="submission" date="2018-11" db="EMBL/GenBank/DDBJ databases">
        <authorList>
            <consortium name="Pathogen Informatics"/>
        </authorList>
    </citation>
    <scope>NUCLEOTIDE SEQUENCE</scope>
</reference>
<sequence>MQPPALHPSRESLTISRILASEMVNRPKVSFADENTSFAIFMPIQRSTATKLHLQSQTSTGEPMLCWQTSRGRVECLCLCNFELSSQTFYFRLRLSKYLHHFSQSCQACPPMLSFVLIQTVLPSSQHELSHRLWAHFRQIMPESQSPAQFPAPARHVHNA</sequence>
<name>A0A448X7H4_9PLAT</name>
<protein>
    <submittedName>
        <fullName evidence="1">Uncharacterized protein</fullName>
    </submittedName>
</protein>
<gene>
    <name evidence="1" type="ORF">PXEA_LOCUS23432</name>
</gene>
<evidence type="ECO:0000313" key="2">
    <source>
        <dbReference type="Proteomes" id="UP000784294"/>
    </source>
</evidence>
<proteinExistence type="predicted"/>
<dbReference type="EMBL" id="CAAALY010108341">
    <property type="protein sequence ID" value="VEL29992.1"/>
    <property type="molecule type" value="Genomic_DNA"/>
</dbReference>
<accession>A0A448X7H4</accession>
<dbReference type="AlphaFoldDB" id="A0A448X7H4"/>
<comment type="caution">
    <text evidence="1">The sequence shown here is derived from an EMBL/GenBank/DDBJ whole genome shotgun (WGS) entry which is preliminary data.</text>
</comment>
<evidence type="ECO:0000313" key="1">
    <source>
        <dbReference type="EMBL" id="VEL29992.1"/>
    </source>
</evidence>
<organism evidence="1 2">
    <name type="scientific">Protopolystoma xenopodis</name>
    <dbReference type="NCBI Taxonomy" id="117903"/>
    <lineage>
        <taxon>Eukaryota</taxon>
        <taxon>Metazoa</taxon>
        <taxon>Spiralia</taxon>
        <taxon>Lophotrochozoa</taxon>
        <taxon>Platyhelminthes</taxon>
        <taxon>Monogenea</taxon>
        <taxon>Polyopisthocotylea</taxon>
        <taxon>Polystomatidea</taxon>
        <taxon>Polystomatidae</taxon>
        <taxon>Protopolystoma</taxon>
    </lineage>
</organism>
<keyword evidence="2" id="KW-1185">Reference proteome</keyword>